<evidence type="ECO:0000313" key="4">
    <source>
        <dbReference type="Proteomes" id="UP000664578"/>
    </source>
</evidence>
<comment type="caution">
    <text evidence="3">The sequence shown here is derived from an EMBL/GenBank/DDBJ whole genome shotgun (WGS) entry which is preliminary data.</text>
</comment>
<dbReference type="PANTHER" id="PTHR40841">
    <property type="entry name" value="SIDEROPHORE TRIACETYLFUSARININE C ESTERASE"/>
    <property type="match status" value="1"/>
</dbReference>
<comment type="similarity">
    <text evidence="1">Belongs to the esterase D family.</text>
</comment>
<dbReference type="SUPFAM" id="SSF53474">
    <property type="entry name" value="alpha/beta-Hydrolases"/>
    <property type="match status" value="1"/>
</dbReference>
<sequence>MNTTERKEVVIVGAEQKQVKSRFEAKEYQIFVSKPSSEPPENGYPIIYVLDANSIFGTVVEAMRLQSGRSEKTGVVPAIIVGIGYPVDTPFSVERYYDFTFPSTNEELPLSPSGRAWPKHGGAENFLRFIEEDLKPIMHRDFHVDQNKQTIFGHSLGGLFVLSTLLVKPHTFQTYIAGSPSIHWNKRLFSQLEEQFQEKARKEKINVNVLISVGELEKHHKSGMNDNAFQCSNRFKKYGLHVEFKEFEDEGHLSVLLPLVNKAIRFSSVV</sequence>
<dbReference type="RefSeq" id="WP_206782291.1">
    <property type="nucleotide sequence ID" value="NZ_CM125968.1"/>
</dbReference>
<dbReference type="AlphaFoldDB" id="A0A8I1SMM2"/>
<gene>
    <name evidence="3" type="ORF">JF537_05610</name>
</gene>
<dbReference type="Gene3D" id="3.40.50.1820">
    <property type="entry name" value="alpha/beta hydrolase"/>
    <property type="match status" value="1"/>
</dbReference>
<evidence type="ECO:0000256" key="2">
    <source>
        <dbReference type="ARBA" id="ARBA00022801"/>
    </source>
</evidence>
<dbReference type="Proteomes" id="UP000664578">
    <property type="component" value="Unassembled WGS sequence"/>
</dbReference>
<protein>
    <submittedName>
        <fullName evidence="3">Alpha/beta hydrolase</fullName>
    </submittedName>
</protein>
<dbReference type="PANTHER" id="PTHR40841:SF2">
    <property type="entry name" value="SIDEROPHORE-DEGRADING ESTERASE (EUROFUNG)"/>
    <property type="match status" value="1"/>
</dbReference>
<dbReference type="InterPro" id="IPR052558">
    <property type="entry name" value="Siderophore_Hydrolase_D"/>
</dbReference>
<keyword evidence="2 3" id="KW-0378">Hydrolase</keyword>
<organism evidence="3 4">
    <name type="scientific">Priestia flexa</name>
    <dbReference type="NCBI Taxonomy" id="86664"/>
    <lineage>
        <taxon>Bacteria</taxon>
        <taxon>Bacillati</taxon>
        <taxon>Bacillota</taxon>
        <taxon>Bacilli</taxon>
        <taxon>Bacillales</taxon>
        <taxon>Bacillaceae</taxon>
        <taxon>Priestia</taxon>
    </lineage>
</organism>
<dbReference type="GO" id="GO:0016788">
    <property type="term" value="F:hydrolase activity, acting on ester bonds"/>
    <property type="evidence" value="ECO:0007669"/>
    <property type="project" value="TreeGrafter"/>
</dbReference>
<accession>A0A8I1SMM2</accession>
<name>A0A8I1SMM2_9BACI</name>
<evidence type="ECO:0000313" key="3">
    <source>
        <dbReference type="EMBL" id="MBN8251058.1"/>
    </source>
</evidence>
<reference evidence="3" key="1">
    <citation type="submission" date="2020-12" db="EMBL/GenBank/DDBJ databases">
        <title>PHA producing bacteria isolated from mangrove.</title>
        <authorList>
            <person name="Zheng W."/>
            <person name="Yu S."/>
            <person name="Huang Y."/>
        </authorList>
    </citation>
    <scope>NUCLEOTIDE SEQUENCE</scope>
    <source>
        <strain evidence="3">GN22-4</strain>
    </source>
</reference>
<dbReference type="GeneID" id="93681269"/>
<dbReference type="InterPro" id="IPR000801">
    <property type="entry name" value="Esterase-like"/>
</dbReference>
<dbReference type="InterPro" id="IPR029058">
    <property type="entry name" value="AB_hydrolase_fold"/>
</dbReference>
<proteinExistence type="inferred from homology"/>
<evidence type="ECO:0000256" key="1">
    <source>
        <dbReference type="ARBA" id="ARBA00005622"/>
    </source>
</evidence>
<dbReference type="EMBL" id="JAEMWV010000002">
    <property type="protein sequence ID" value="MBN8251058.1"/>
    <property type="molecule type" value="Genomic_DNA"/>
</dbReference>
<dbReference type="Pfam" id="PF00756">
    <property type="entry name" value="Esterase"/>
    <property type="match status" value="1"/>
</dbReference>